<dbReference type="InterPro" id="IPR036188">
    <property type="entry name" value="FAD/NAD-bd_sf"/>
</dbReference>
<keyword evidence="1" id="KW-0560">Oxidoreductase</keyword>
<dbReference type="Gene3D" id="3.50.50.60">
    <property type="entry name" value="FAD/NAD(P)-binding domain"/>
    <property type="match status" value="1"/>
</dbReference>
<dbReference type="Pfam" id="PF01266">
    <property type="entry name" value="DAO"/>
    <property type="match status" value="1"/>
</dbReference>
<name>A0A1B1AMF6_9PROT</name>
<dbReference type="InParanoid" id="A0A1B1AMF6"/>
<dbReference type="Gene3D" id="3.30.9.10">
    <property type="entry name" value="D-Amino Acid Oxidase, subunit A, domain 2"/>
    <property type="match status" value="1"/>
</dbReference>
<dbReference type="KEGG" id="cbot:ATE48_18545"/>
<dbReference type="InterPro" id="IPR006076">
    <property type="entry name" value="FAD-dep_OxRdtase"/>
</dbReference>
<dbReference type="GO" id="GO:0005737">
    <property type="term" value="C:cytoplasm"/>
    <property type="evidence" value="ECO:0007669"/>
    <property type="project" value="TreeGrafter"/>
</dbReference>
<dbReference type="OrthoDB" id="9790035at2"/>
<gene>
    <name evidence="3" type="ORF">ATE48_18545</name>
</gene>
<evidence type="ECO:0000313" key="4">
    <source>
        <dbReference type="Proteomes" id="UP000092498"/>
    </source>
</evidence>
<accession>A0A1B1AMF6</accession>
<evidence type="ECO:0000256" key="1">
    <source>
        <dbReference type="ARBA" id="ARBA00023002"/>
    </source>
</evidence>
<evidence type="ECO:0000313" key="3">
    <source>
        <dbReference type="EMBL" id="ANP47752.1"/>
    </source>
</evidence>
<dbReference type="RefSeq" id="WP_066774182.1">
    <property type="nucleotide sequence ID" value="NZ_CP013244.1"/>
</dbReference>
<dbReference type="PANTHER" id="PTHR13847">
    <property type="entry name" value="SARCOSINE DEHYDROGENASE-RELATED"/>
    <property type="match status" value="1"/>
</dbReference>
<dbReference type="PANTHER" id="PTHR13847:SF289">
    <property type="entry name" value="GLYCINE OXIDASE"/>
    <property type="match status" value="1"/>
</dbReference>
<evidence type="ECO:0000259" key="2">
    <source>
        <dbReference type="Pfam" id="PF01266"/>
    </source>
</evidence>
<dbReference type="GO" id="GO:0016491">
    <property type="term" value="F:oxidoreductase activity"/>
    <property type="evidence" value="ECO:0007669"/>
    <property type="project" value="UniProtKB-KW"/>
</dbReference>
<dbReference type="Proteomes" id="UP000092498">
    <property type="component" value="Chromosome"/>
</dbReference>
<reference evidence="3 4" key="1">
    <citation type="submission" date="2015-11" db="EMBL/GenBank/DDBJ databases">
        <title>Whole-Genome Sequence of Candidatus Oderbacter manganicum from the National Park Lower Oder Valley, Germany.</title>
        <authorList>
            <person name="Braun B."/>
            <person name="Liere K."/>
            <person name="Szewzyk U."/>
        </authorList>
    </citation>
    <scope>NUCLEOTIDE SEQUENCE [LARGE SCALE GENOMIC DNA]</scope>
    <source>
        <strain evidence="3 4">OTSz_A_272</strain>
    </source>
</reference>
<dbReference type="EMBL" id="CP013244">
    <property type="protein sequence ID" value="ANP47752.1"/>
    <property type="molecule type" value="Genomic_DNA"/>
</dbReference>
<dbReference type="SUPFAM" id="SSF51905">
    <property type="entry name" value="FAD/NAD(P)-binding domain"/>
    <property type="match status" value="1"/>
</dbReference>
<dbReference type="STRING" id="1759059.ATE48_18545"/>
<sequence length="356" mass="37887">MKDVIVVGGGVIGLFCAVRLRKGGARVWLLDSGPEHPTYYTPIASAAAAGMLAPIAEAPSVHEMVALESFALWRSMQAGSEWADGVRFDGAVIVRPTQSDAAAFAANAARLGHKAAHLSGGEFRKRTGFRAKVDQALFVEAEGTADPLRVLTGLAMQAHALGVLRAYDTDASEVTATSVTTHDGRVLEADAVVLAPGAWASEKVMSAAPALKRIRPGKGMVAAVEIERPLGPNVRAGDFYVAQRRDDVVLGSTLEFDRFDRKVDRTKIAELHAAAERLLPGDLRLTDQAWAGIRPMSPDGWPMIGPSAEGVLLAAGHSRDGWLMAPITAEIITAYVFGNEIPATWAALSPERFEHP</sequence>
<proteinExistence type="predicted"/>
<dbReference type="AlphaFoldDB" id="A0A1B1AMF6"/>
<feature type="domain" description="FAD dependent oxidoreductase" evidence="2">
    <location>
        <begin position="3"/>
        <end position="334"/>
    </location>
</feature>
<keyword evidence="4" id="KW-1185">Reference proteome</keyword>
<dbReference type="SUPFAM" id="SSF54373">
    <property type="entry name" value="FAD-linked reductases, C-terminal domain"/>
    <property type="match status" value="1"/>
</dbReference>
<protein>
    <recommendedName>
        <fullName evidence="2">FAD dependent oxidoreductase domain-containing protein</fullName>
    </recommendedName>
</protein>
<organism evidence="3 4">
    <name type="scientific">Candidatus Viadribacter manganicus</name>
    <dbReference type="NCBI Taxonomy" id="1759059"/>
    <lineage>
        <taxon>Bacteria</taxon>
        <taxon>Pseudomonadati</taxon>
        <taxon>Pseudomonadota</taxon>
        <taxon>Alphaproteobacteria</taxon>
        <taxon>Hyphomonadales</taxon>
        <taxon>Hyphomonadaceae</taxon>
        <taxon>Candidatus Viadribacter</taxon>
    </lineage>
</organism>